<feature type="compositionally biased region" description="Polar residues" evidence="1">
    <location>
        <begin position="156"/>
        <end position="170"/>
    </location>
</feature>
<accession>A0AAV6U4H2</accession>
<comment type="caution">
    <text evidence="2">The sequence shown here is derived from an EMBL/GenBank/DDBJ whole genome shotgun (WGS) entry which is preliminary data.</text>
</comment>
<organism evidence="2 3">
    <name type="scientific">Oedothorax gibbosus</name>
    <dbReference type="NCBI Taxonomy" id="931172"/>
    <lineage>
        <taxon>Eukaryota</taxon>
        <taxon>Metazoa</taxon>
        <taxon>Ecdysozoa</taxon>
        <taxon>Arthropoda</taxon>
        <taxon>Chelicerata</taxon>
        <taxon>Arachnida</taxon>
        <taxon>Araneae</taxon>
        <taxon>Araneomorphae</taxon>
        <taxon>Entelegynae</taxon>
        <taxon>Araneoidea</taxon>
        <taxon>Linyphiidae</taxon>
        <taxon>Erigoninae</taxon>
        <taxon>Oedothorax</taxon>
    </lineage>
</organism>
<reference evidence="2 3" key="1">
    <citation type="journal article" date="2022" name="Nat. Ecol. Evol.">
        <title>A masculinizing supergene underlies an exaggerated male reproductive morph in a spider.</title>
        <authorList>
            <person name="Hendrickx F."/>
            <person name="De Corte Z."/>
            <person name="Sonet G."/>
            <person name="Van Belleghem S.M."/>
            <person name="Kostlbacher S."/>
            <person name="Vangestel C."/>
        </authorList>
    </citation>
    <scope>NUCLEOTIDE SEQUENCE [LARGE SCALE GENOMIC DNA]</scope>
    <source>
        <strain evidence="2">W744_W776</strain>
    </source>
</reference>
<feature type="compositionally biased region" description="Low complexity" evidence="1">
    <location>
        <begin position="95"/>
        <end position="107"/>
    </location>
</feature>
<proteinExistence type="predicted"/>
<gene>
    <name evidence="2" type="ORF">JTE90_024371</name>
</gene>
<keyword evidence="3" id="KW-1185">Reference proteome</keyword>
<evidence type="ECO:0000256" key="1">
    <source>
        <dbReference type="SAM" id="MobiDB-lite"/>
    </source>
</evidence>
<protein>
    <submittedName>
        <fullName evidence="2">Uncharacterized protein</fullName>
    </submittedName>
</protein>
<dbReference type="Proteomes" id="UP000827092">
    <property type="component" value="Unassembled WGS sequence"/>
</dbReference>
<dbReference type="EMBL" id="JAFNEN010000644">
    <property type="protein sequence ID" value="KAG8179167.1"/>
    <property type="molecule type" value="Genomic_DNA"/>
</dbReference>
<feature type="region of interest" description="Disordered" evidence="1">
    <location>
        <begin position="92"/>
        <end position="120"/>
    </location>
</feature>
<sequence length="521" mass="59274">MLRCIDPTEHSNYFSSNRYADARTMCNRVWLKSCQPLHQTWSTPGLLYYCNREGWSGKERFPIFCLVHCFLEAALDSPTIIEYRSLMKEIDQESTEPTVSPSTSFSEGVDINKKTSSNPAIRGKSRNIDAICASLASSSAYQSKIEGLFKNVHKPATQNGSKEPSSSEGSNCLPPSPTNHDVEDSDIELFQEHEEHYNSVSTNEEEIKPSPALLDTKSLMITSVCSLSVEVPLNYVLYKVHDASDLTEDCASGCSSRTCIEPGSTGSSTVIDSPTNSINPPDSPVAIGDNSGQGNKICHTLHPKSNKELCNESAIRQCHIPTHIIRMPLHHPDFVKCQSKKYRRILRRSEKEIRRIVVKSDEELCQQYGIRPCSVRIKKLREPFTIRYSRTYIAHAIRLGYNEQLHRKRVNWSKVYDKYLAGRCVTLRREYFEQIAQKSVDDWLATKTSVSSKKEAKKSEEEARERRARLIRLKETELLNRRVYYGDEGQYIVANSEDIQLYREAVKNANRLKVVCSNVTR</sequence>
<name>A0AAV6U4H2_9ARAC</name>
<evidence type="ECO:0000313" key="3">
    <source>
        <dbReference type="Proteomes" id="UP000827092"/>
    </source>
</evidence>
<evidence type="ECO:0000313" key="2">
    <source>
        <dbReference type="EMBL" id="KAG8179167.1"/>
    </source>
</evidence>
<feature type="region of interest" description="Disordered" evidence="1">
    <location>
        <begin position="260"/>
        <end position="289"/>
    </location>
</feature>
<dbReference type="AlphaFoldDB" id="A0AAV6U4H2"/>
<feature type="compositionally biased region" description="Polar residues" evidence="1">
    <location>
        <begin position="260"/>
        <end position="280"/>
    </location>
</feature>
<feature type="region of interest" description="Disordered" evidence="1">
    <location>
        <begin position="154"/>
        <end position="183"/>
    </location>
</feature>